<dbReference type="InterPro" id="IPR028994">
    <property type="entry name" value="Integrin_alpha_N"/>
</dbReference>
<evidence type="ECO:0000313" key="1">
    <source>
        <dbReference type="EMBL" id="QIP17921.1"/>
    </source>
</evidence>
<dbReference type="EMBL" id="CP050063">
    <property type="protein sequence ID" value="QIP17921.1"/>
    <property type="molecule type" value="Genomic_DNA"/>
</dbReference>
<dbReference type="Proteomes" id="UP000501802">
    <property type="component" value="Chromosome"/>
</dbReference>
<accession>A0A6G9AZK8</accession>
<evidence type="ECO:0000313" key="2">
    <source>
        <dbReference type="Proteomes" id="UP000501802"/>
    </source>
</evidence>
<dbReference type="SUPFAM" id="SSF69318">
    <property type="entry name" value="Integrin alpha N-terminal domain"/>
    <property type="match status" value="1"/>
</dbReference>
<dbReference type="AlphaFoldDB" id="A0A6G9AZK8"/>
<gene>
    <name evidence="1" type="ORF">G8759_22460</name>
</gene>
<reference evidence="1 2" key="1">
    <citation type="submission" date="2020-03" db="EMBL/GenBank/DDBJ databases">
        <authorList>
            <person name="Kim M.K."/>
        </authorList>
    </citation>
    <scope>NUCLEOTIDE SEQUENCE [LARGE SCALE GENOMIC DNA]</scope>
    <source>
        <strain evidence="1 2">BT328</strain>
    </source>
</reference>
<name>A0A6G9AZK8_9BACT</name>
<protein>
    <recommendedName>
        <fullName evidence="3">VCBS repeat-containing protein</fullName>
    </recommendedName>
</protein>
<organism evidence="1 2">
    <name type="scientific">Spirosoma aureum</name>
    <dbReference type="NCBI Taxonomy" id="2692134"/>
    <lineage>
        <taxon>Bacteria</taxon>
        <taxon>Pseudomonadati</taxon>
        <taxon>Bacteroidota</taxon>
        <taxon>Cytophagia</taxon>
        <taxon>Cytophagales</taxon>
        <taxon>Cytophagaceae</taxon>
        <taxon>Spirosoma</taxon>
    </lineage>
</organism>
<evidence type="ECO:0008006" key="3">
    <source>
        <dbReference type="Google" id="ProtNLM"/>
    </source>
</evidence>
<sequence>MWFFTLTGSCLANEGNANFNDVTTQIVPGLTVGRHWGIAQGNLNGDGKDDIFIGVWYIGPSVV</sequence>
<keyword evidence="2" id="KW-1185">Reference proteome</keyword>
<proteinExistence type="predicted"/>
<dbReference type="KEGG" id="spib:G8759_22460"/>